<evidence type="ECO:0000313" key="1">
    <source>
        <dbReference type="EMBL" id="GGJ76052.1"/>
    </source>
</evidence>
<reference evidence="1" key="2">
    <citation type="submission" date="2020-09" db="EMBL/GenBank/DDBJ databases">
        <authorList>
            <person name="Sun Q."/>
            <person name="Ohkuma M."/>
        </authorList>
    </citation>
    <scope>NUCLEOTIDE SEQUENCE</scope>
    <source>
        <strain evidence="1">JCM 3090</strain>
    </source>
</reference>
<proteinExistence type="predicted"/>
<dbReference type="Proteomes" id="UP000649739">
    <property type="component" value="Unassembled WGS sequence"/>
</dbReference>
<comment type="caution">
    <text evidence="1">The sequence shown here is derived from an EMBL/GenBank/DDBJ whole genome shotgun (WGS) entry which is preliminary data.</text>
</comment>
<keyword evidence="2" id="KW-1185">Reference proteome</keyword>
<evidence type="ECO:0000313" key="2">
    <source>
        <dbReference type="Proteomes" id="UP000649739"/>
    </source>
</evidence>
<protein>
    <submittedName>
        <fullName evidence="1">Uncharacterized protein</fullName>
    </submittedName>
</protein>
<dbReference type="EMBL" id="BMQB01000001">
    <property type="protein sequence ID" value="GGJ76052.1"/>
    <property type="molecule type" value="Genomic_DNA"/>
</dbReference>
<gene>
    <name evidence="1" type="ORF">GCM10010123_02540</name>
</gene>
<dbReference type="AlphaFoldDB" id="A0A8J3AYX7"/>
<organism evidence="1 2">
    <name type="scientific">Pilimelia anulata</name>
    <dbReference type="NCBI Taxonomy" id="53371"/>
    <lineage>
        <taxon>Bacteria</taxon>
        <taxon>Bacillati</taxon>
        <taxon>Actinomycetota</taxon>
        <taxon>Actinomycetes</taxon>
        <taxon>Micromonosporales</taxon>
        <taxon>Micromonosporaceae</taxon>
        <taxon>Pilimelia</taxon>
    </lineage>
</organism>
<sequence length="60" mass="6751">MVAPADGYRERLSGLTPLVTLVTLVTLPSRSPVVGYPTHRRRRMRDPSTVWSVRPVSAQY</sequence>
<name>A0A8J3AYX7_9ACTN</name>
<reference evidence="1" key="1">
    <citation type="journal article" date="2014" name="Int. J. Syst. Evol. Microbiol.">
        <title>Complete genome sequence of Corynebacterium casei LMG S-19264T (=DSM 44701T), isolated from a smear-ripened cheese.</title>
        <authorList>
            <consortium name="US DOE Joint Genome Institute (JGI-PGF)"/>
            <person name="Walter F."/>
            <person name="Albersmeier A."/>
            <person name="Kalinowski J."/>
            <person name="Ruckert C."/>
        </authorList>
    </citation>
    <scope>NUCLEOTIDE SEQUENCE</scope>
    <source>
        <strain evidence="1">JCM 3090</strain>
    </source>
</reference>
<accession>A0A8J3AYX7</accession>